<reference evidence="2" key="1">
    <citation type="journal article" date="2018" name="Genome Biol.">
        <title>SKESA: strategic k-mer extension for scrupulous assemblies.</title>
        <authorList>
            <person name="Souvorov A."/>
            <person name="Agarwala R."/>
            <person name="Lipman D.J."/>
        </authorList>
    </citation>
    <scope>NUCLEOTIDE SEQUENCE</scope>
    <source>
        <strain evidence="2">3749-68</strain>
    </source>
</reference>
<accession>A0A701VBC4</accession>
<feature type="compositionally biased region" description="Basic and acidic residues" evidence="1">
    <location>
        <begin position="57"/>
        <end position="68"/>
    </location>
</feature>
<comment type="caution">
    <text evidence="2">The sequence shown here is derived from an EMBL/GenBank/DDBJ whole genome shotgun (WGS) entry which is preliminary data.</text>
</comment>
<evidence type="ECO:0000313" key="2">
    <source>
        <dbReference type="EMBL" id="HAC6544517.1"/>
    </source>
</evidence>
<proteinExistence type="predicted"/>
<reference evidence="2" key="2">
    <citation type="submission" date="2018-07" db="EMBL/GenBank/DDBJ databases">
        <authorList>
            <consortium name="NCBI Pathogen Detection Project"/>
        </authorList>
    </citation>
    <scope>NUCLEOTIDE SEQUENCE</scope>
    <source>
        <strain evidence="2">3749-68</strain>
    </source>
</reference>
<protein>
    <submittedName>
        <fullName evidence="2">Uncharacterized protein</fullName>
    </submittedName>
</protein>
<dbReference type="EMBL" id="DAAMGE010000062">
    <property type="protein sequence ID" value="HAC6544517.1"/>
    <property type="molecule type" value="Genomic_DNA"/>
</dbReference>
<gene>
    <name evidence="2" type="ORF">G0B47_25515</name>
</gene>
<name>A0A701VBC4_SALER</name>
<feature type="region of interest" description="Disordered" evidence="1">
    <location>
        <begin position="57"/>
        <end position="86"/>
    </location>
</feature>
<evidence type="ECO:0000256" key="1">
    <source>
        <dbReference type="SAM" id="MobiDB-lite"/>
    </source>
</evidence>
<dbReference type="AlphaFoldDB" id="A0A701VBC4"/>
<sequence length="86" mass="10072">MYTGLVSWHERDYQERPGQECLQYQCVRRLMTEQWICRLLAHSVAGAPAVRLRRAEATLSERTKEQMQQRRKKKNPGKGRGVAVFP</sequence>
<organism evidence="2">
    <name type="scientific">Salmonella enterica subsp. salamae serovar 48:d:z6</name>
    <dbReference type="NCBI Taxonomy" id="1151170"/>
    <lineage>
        <taxon>Bacteria</taxon>
        <taxon>Pseudomonadati</taxon>
        <taxon>Pseudomonadota</taxon>
        <taxon>Gammaproteobacteria</taxon>
        <taxon>Enterobacterales</taxon>
        <taxon>Enterobacteriaceae</taxon>
        <taxon>Salmonella</taxon>
    </lineage>
</organism>